<dbReference type="Pfam" id="PF00635">
    <property type="entry name" value="Motile_Sperm"/>
    <property type="match status" value="1"/>
</dbReference>
<dbReference type="InterPro" id="IPR000535">
    <property type="entry name" value="MSP_dom"/>
</dbReference>
<evidence type="ECO:0000256" key="7">
    <source>
        <dbReference type="SAM" id="Phobius"/>
    </source>
</evidence>
<dbReference type="InterPro" id="IPR013783">
    <property type="entry name" value="Ig-like_fold"/>
</dbReference>
<evidence type="ECO:0000313" key="9">
    <source>
        <dbReference type="EMBL" id="ESO06141.1"/>
    </source>
</evidence>
<accession>T1FPT7</accession>
<keyword evidence="5 7" id="KW-0472">Membrane</keyword>
<dbReference type="EMBL" id="AMQM01000561">
    <property type="status" value="NOT_ANNOTATED_CDS"/>
    <property type="molecule type" value="Genomic_DNA"/>
</dbReference>
<evidence type="ECO:0000256" key="5">
    <source>
        <dbReference type="ARBA" id="ARBA00023136"/>
    </source>
</evidence>
<dbReference type="InterPro" id="IPR008962">
    <property type="entry name" value="PapD-like_sf"/>
</dbReference>
<dbReference type="GO" id="GO:0005886">
    <property type="term" value="C:plasma membrane"/>
    <property type="evidence" value="ECO:0000318"/>
    <property type="project" value="GO_Central"/>
</dbReference>
<dbReference type="CTD" id="20210834"/>
<feature type="transmembrane region" description="Helical" evidence="7">
    <location>
        <begin position="218"/>
        <end position="239"/>
    </location>
</feature>
<dbReference type="GO" id="GO:0061817">
    <property type="term" value="P:endoplasmic reticulum-plasma membrane tethering"/>
    <property type="evidence" value="ECO:0000318"/>
    <property type="project" value="GO_Central"/>
</dbReference>
<dbReference type="PANTHER" id="PTHR10809:SF6">
    <property type="entry name" value="AT11025P-RELATED"/>
    <property type="match status" value="1"/>
</dbReference>
<evidence type="ECO:0000256" key="2">
    <source>
        <dbReference type="ARBA" id="ARBA00008932"/>
    </source>
</evidence>
<name>T1FPT7_HELRO</name>
<dbReference type="KEGG" id="hro:HELRODRAFT_188273"/>
<dbReference type="AlphaFoldDB" id="T1FPT7"/>
<dbReference type="RefSeq" id="XP_009015509.1">
    <property type="nucleotide sequence ID" value="XM_009017261.1"/>
</dbReference>
<evidence type="ECO:0000256" key="1">
    <source>
        <dbReference type="ARBA" id="ARBA00004211"/>
    </source>
</evidence>
<dbReference type="Proteomes" id="UP000015101">
    <property type="component" value="Unassembled WGS sequence"/>
</dbReference>
<dbReference type="eggNOG" id="KOG0439">
    <property type="taxonomic scope" value="Eukaryota"/>
</dbReference>
<dbReference type="EMBL" id="KB096324">
    <property type="protein sequence ID" value="ESO06141.1"/>
    <property type="molecule type" value="Genomic_DNA"/>
</dbReference>
<dbReference type="GeneID" id="20210834"/>
<dbReference type="GO" id="GO:0043495">
    <property type="term" value="F:protein-membrane adaptor activity"/>
    <property type="evidence" value="ECO:0000318"/>
    <property type="project" value="GO_Central"/>
</dbReference>
<dbReference type="PROSITE" id="PS50202">
    <property type="entry name" value="MSP"/>
    <property type="match status" value="1"/>
</dbReference>
<dbReference type="OrthoDB" id="264603at2759"/>
<comment type="subcellular location">
    <subcellularLocation>
        <location evidence="1">Membrane</location>
        <topology evidence="1">Single-pass type IV membrane protein</topology>
    </subcellularLocation>
</comment>
<reference evidence="11" key="1">
    <citation type="submission" date="2012-12" db="EMBL/GenBank/DDBJ databases">
        <authorList>
            <person name="Hellsten U."/>
            <person name="Grimwood J."/>
            <person name="Chapman J.A."/>
            <person name="Shapiro H."/>
            <person name="Aerts A."/>
            <person name="Otillar R.P."/>
            <person name="Terry A.Y."/>
            <person name="Boore J.L."/>
            <person name="Simakov O."/>
            <person name="Marletaz F."/>
            <person name="Cho S.-J."/>
            <person name="Edsinger-Gonzales E."/>
            <person name="Havlak P."/>
            <person name="Kuo D.-H."/>
            <person name="Larsson T."/>
            <person name="Lv J."/>
            <person name="Arendt D."/>
            <person name="Savage R."/>
            <person name="Osoegawa K."/>
            <person name="de Jong P."/>
            <person name="Lindberg D.R."/>
            <person name="Seaver E.C."/>
            <person name="Weisblat D.A."/>
            <person name="Putnam N.H."/>
            <person name="Grigoriev I.V."/>
            <person name="Rokhsar D.S."/>
        </authorList>
    </citation>
    <scope>NUCLEOTIDE SEQUENCE</scope>
</reference>
<gene>
    <name evidence="10" type="primary">20210834</name>
    <name evidence="9" type="ORF">HELRODRAFT_188273</name>
</gene>
<dbReference type="EnsemblMetazoa" id="HelroT188273">
    <property type="protein sequence ID" value="HelroP188273"/>
    <property type="gene ID" value="HelroG188273"/>
</dbReference>
<evidence type="ECO:0000256" key="6">
    <source>
        <dbReference type="SAM" id="MobiDB-lite"/>
    </source>
</evidence>
<keyword evidence="3 7" id="KW-0812">Transmembrane</keyword>
<evidence type="ECO:0000259" key="8">
    <source>
        <dbReference type="PROSITE" id="PS50202"/>
    </source>
</evidence>
<feature type="compositionally biased region" description="Basic and acidic residues" evidence="6">
    <location>
        <begin position="128"/>
        <end position="144"/>
    </location>
</feature>
<reference evidence="9 11" key="2">
    <citation type="journal article" date="2013" name="Nature">
        <title>Insights into bilaterian evolution from three spiralian genomes.</title>
        <authorList>
            <person name="Simakov O."/>
            <person name="Marletaz F."/>
            <person name="Cho S.J."/>
            <person name="Edsinger-Gonzales E."/>
            <person name="Havlak P."/>
            <person name="Hellsten U."/>
            <person name="Kuo D.H."/>
            <person name="Larsson T."/>
            <person name="Lv J."/>
            <person name="Arendt D."/>
            <person name="Savage R."/>
            <person name="Osoegawa K."/>
            <person name="de Jong P."/>
            <person name="Grimwood J."/>
            <person name="Chapman J.A."/>
            <person name="Shapiro H."/>
            <person name="Aerts A."/>
            <person name="Otillar R.P."/>
            <person name="Terry A.Y."/>
            <person name="Boore J.L."/>
            <person name="Grigoriev I.V."/>
            <person name="Lindberg D.R."/>
            <person name="Seaver E.C."/>
            <person name="Weisblat D.A."/>
            <person name="Putnam N.H."/>
            <person name="Rokhsar D.S."/>
        </authorList>
    </citation>
    <scope>NUCLEOTIDE SEQUENCE</scope>
</reference>
<reference evidence="10" key="3">
    <citation type="submission" date="2015-06" db="UniProtKB">
        <authorList>
            <consortium name="EnsemblMetazoa"/>
        </authorList>
    </citation>
    <scope>IDENTIFICATION</scope>
</reference>
<keyword evidence="4 7" id="KW-1133">Transmembrane helix</keyword>
<sequence>MVPIKIEPQEDLVFEGPFNEVVNSSIIITNPSDRIAGFKVKTTAPKQYCVRPNCGFVNPGQSVNITVMLQPFNYNPNDKLKHKFLIQSILVNEANLESPELVEKWQIQAHLGRSVAKGYEGLKTELAQNREDSNGRLNELDHATRPPRSFHQRTLKRTLSPRWKEVKQEDIIEHKLKCVFEERGTGSATMFADRKDGRQNKGNVFAQFFNARQGQGSYMYALVIVCLSIVIGIICGKYVF</sequence>
<dbReference type="Gene3D" id="2.60.40.10">
    <property type="entry name" value="Immunoglobulins"/>
    <property type="match status" value="1"/>
</dbReference>
<feature type="domain" description="MSP" evidence="8">
    <location>
        <begin position="3"/>
        <end position="181"/>
    </location>
</feature>
<evidence type="ECO:0000256" key="3">
    <source>
        <dbReference type="ARBA" id="ARBA00022692"/>
    </source>
</evidence>
<protein>
    <recommendedName>
        <fullName evidence="8">MSP domain-containing protein</fullName>
    </recommendedName>
</protein>
<dbReference type="SUPFAM" id="SSF49354">
    <property type="entry name" value="PapD-like"/>
    <property type="match status" value="1"/>
</dbReference>
<dbReference type="GO" id="GO:0005789">
    <property type="term" value="C:endoplasmic reticulum membrane"/>
    <property type="evidence" value="ECO:0000318"/>
    <property type="project" value="GO_Central"/>
</dbReference>
<dbReference type="GO" id="GO:0090158">
    <property type="term" value="P:endoplasmic reticulum membrane organization"/>
    <property type="evidence" value="ECO:0000318"/>
    <property type="project" value="GO_Central"/>
</dbReference>
<dbReference type="PANTHER" id="PTHR10809">
    <property type="entry name" value="VESICLE-ASSOCIATED MEMBRANE PROTEIN-ASSOCIATED PROTEIN"/>
    <property type="match status" value="1"/>
</dbReference>
<evidence type="ECO:0000256" key="4">
    <source>
        <dbReference type="ARBA" id="ARBA00022989"/>
    </source>
</evidence>
<evidence type="ECO:0000313" key="11">
    <source>
        <dbReference type="Proteomes" id="UP000015101"/>
    </source>
</evidence>
<dbReference type="STRING" id="6412.T1FPT7"/>
<feature type="region of interest" description="Disordered" evidence="6">
    <location>
        <begin position="128"/>
        <end position="154"/>
    </location>
</feature>
<dbReference type="InParanoid" id="T1FPT7"/>
<organism evidence="10 11">
    <name type="scientific">Helobdella robusta</name>
    <name type="common">Californian leech</name>
    <dbReference type="NCBI Taxonomy" id="6412"/>
    <lineage>
        <taxon>Eukaryota</taxon>
        <taxon>Metazoa</taxon>
        <taxon>Spiralia</taxon>
        <taxon>Lophotrochozoa</taxon>
        <taxon>Annelida</taxon>
        <taxon>Clitellata</taxon>
        <taxon>Hirudinea</taxon>
        <taxon>Rhynchobdellida</taxon>
        <taxon>Glossiphoniidae</taxon>
        <taxon>Helobdella</taxon>
    </lineage>
</organism>
<dbReference type="HOGENOM" id="CLU_1157509_0_0_1"/>
<evidence type="ECO:0000313" key="10">
    <source>
        <dbReference type="EnsemblMetazoa" id="HelroP188273"/>
    </source>
</evidence>
<proteinExistence type="inferred from homology"/>
<dbReference type="InterPro" id="IPR016763">
    <property type="entry name" value="VAP"/>
</dbReference>
<keyword evidence="11" id="KW-1185">Reference proteome</keyword>
<comment type="similarity">
    <text evidence="2">Belongs to the VAMP-associated protein (VAP) (TC 9.B.17) family.</text>
</comment>